<proteinExistence type="predicted"/>
<dbReference type="RefSeq" id="WP_165835482.1">
    <property type="nucleotide sequence ID" value="NZ_QKMR01000003.1"/>
</dbReference>
<dbReference type="Proteomes" id="UP000248132">
    <property type="component" value="Unassembled WGS sequence"/>
</dbReference>
<keyword evidence="2" id="KW-0808">Transferase</keyword>
<dbReference type="Pfam" id="PF04230">
    <property type="entry name" value="PS_pyruv_trans"/>
    <property type="match status" value="1"/>
</dbReference>
<keyword evidence="3" id="KW-1185">Reference proteome</keyword>
<reference evidence="2 3" key="1">
    <citation type="submission" date="2018-06" db="EMBL/GenBank/DDBJ databases">
        <title>Genomic Encyclopedia of Type Strains, Phase I: the one thousand microbial genomes (KMG-I) project.</title>
        <authorList>
            <person name="Kyrpides N."/>
        </authorList>
    </citation>
    <scope>NUCLEOTIDE SEQUENCE [LARGE SCALE GENOMIC DNA]</scope>
    <source>
        <strain evidence="2 3">DSM 19573</strain>
    </source>
</reference>
<evidence type="ECO:0000313" key="3">
    <source>
        <dbReference type="Proteomes" id="UP000248132"/>
    </source>
</evidence>
<accession>A0A318XQ89</accession>
<evidence type="ECO:0000259" key="1">
    <source>
        <dbReference type="Pfam" id="PF04230"/>
    </source>
</evidence>
<name>A0A318XQ89_9FIRM</name>
<organism evidence="2 3">
    <name type="scientific">Ruminiclostridium sufflavum DSM 19573</name>
    <dbReference type="NCBI Taxonomy" id="1121337"/>
    <lineage>
        <taxon>Bacteria</taxon>
        <taxon>Bacillati</taxon>
        <taxon>Bacillota</taxon>
        <taxon>Clostridia</taxon>
        <taxon>Eubacteriales</taxon>
        <taxon>Oscillospiraceae</taxon>
        <taxon>Ruminiclostridium</taxon>
    </lineage>
</organism>
<gene>
    <name evidence="2" type="ORF">LY28_00709</name>
</gene>
<sequence>MIKIGILTFHRSINYGSFLQSYSLAATLKKHTDFEIEIIDYNMTTVELVNIIPRPFTQAVNEMVRYFRFRRAVYTELPVSKDKLISNKISKANQFIKNKYDAVIVGSDEVWKINRLRGFPNIYWLREELNCIKLSYAASANRTHFDKLDCVQKQYIKDSLKNFSYIGVRDQNTLNNLKKIDKKLVIKRNCDPAFLFDLEMTKNIRAALEIKLKKKYKLELNKPIMGIMCSNDTICRRIYDEYKNRFQIVSLYANVKYAHTYLYDLSPLEWAHVFSFIKLSITNFFHCSVFSIINNTPFISIDAEDSSVLYESKIKDLMRRAGLIEKYFNFKDKSFTWERVFYQIENCIKAPVDNRMELFAASEKKYFYQFVSELNGLFDNKLTVDI</sequence>
<protein>
    <submittedName>
        <fullName evidence="2">Polysaccharide pyruvyl transferase</fullName>
    </submittedName>
</protein>
<comment type="caution">
    <text evidence="2">The sequence shown here is derived from an EMBL/GenBank/DDBJ whole genome shotgun (WGS) entry which is preliminary data.</text>
</comment>
<dbReference type="GO" id="GO:0016740">
    <property type="term" value="F:transferase activity"/>
    <property type="evidence" value="ECO:0007669"/>
    <property type="project" value="UniProtKB-KW"/>
</dbReference>
<feature type="domain" description="Polysaccharide pyruvyl transferase" evidence="1">
    <location>
        <begin position="14"/>
        <end position="302"/>
    </location>
</feature>
<dbReference type="InterPro" id="IPR007345">
    <property type="entry name" value="Polysacch_pyruvyl_Trfase"/>
</dbReference>
<dbReference type="AlphaFoldDB" id="A0A318XQ89"/>
<evidence type="ECO:0000313" key="2">
    <source>
        <dbReference type="EMBL" id="PYG89490.1"/>
    </source>
</evidence>
<dbReference type="EMBL" id="QKMR01000003">
    <property type="protein sequence ID" value="PYG89490.1"/>
    <property type="molecule type" value="Genomic_DNA"/>
</dbReference>